<keyword evidence="3" id="KW-1185">Reference proteome</keyword>
<evidence type="ECO:0000313" key="3">
    <source>
        <dbReference type="Proteomes" id="UP000036932"/>
    </source>
</evidence>
<dbReference type="AlphaFoldDB" id="A0A0M1P6E8"/>
<evidence type="ECO:0000313" key="2">
    <source>
        <dbReference type="EMBL" id="KOR89850.1"/>
    </source>
</evidence>
<evidence type="ECO:0000259" key="1">
    <source>
        <dbReference type="Pfam" id="PF12867"/>
    </source>
</evidence>
<dbReference type="RefSeq" id="WP_054402860.1">
    <property type="nucleotide sequence ID" value="NZ_LIUT01000001.1"/>
</dbReference>
<dbReference type="InterPro" id="IPR034660">
    <property type="entry name" value="DinB/YfiT-like"/>
</dbReference>
<dbReference type="InterPro" id="IPR024775">
    <property type="entry name" value="DinB-like"/>
</dbReference>
<organism evidence="2 3">
    <name type="scientific">Paenibacillus solani</name>
    <dbReference type="NCBI Taxonomy" id="1705565"/>
    <lineage>
        <taxon>Bacteria</taxon>
        <taxon>Bacillati</taxon>
        <taxon>Bacillota</taxon>
        <taxon>Bacilli</taxon>
        <taxon>Bacillales</taxon>
        <taxon>Paenibacillaceae</taxon>
        <taxon>Paenibacillus</taxon>
    </lineage>
</organism>
<comment type="caution">
    <text evidence="2">The sequence shown here is derived from an EMBL/GenBank/DDBJ whole genome shotgun (WGS) entry which is preliminary data.</text>
</comment>
<proteinExistence type="predicted"/>
<dbReference type="PATRIC" id="fig|1705565.3.peg.4495"/>
<dbReference type="SUPFAM" id="SSF109854">
    <property type="entry name" value="DinB/YfiT-like putative metalloenzymes"/>
    <property type="match status" value="1"/>
</dbReference>
<accession>A0A0M1P6E8</accession>
<dbReference type="EMBL" id="LIUT01000001">
    <property type="protein sequence ID" value="KOR89850.1"/>
    <property type="molecule type" value="Genomic_DNA"/>
</dbReference>
<sequence length="162" mass="18760">MSEKLQLLNEYSEWMGKVKEFAEQDEAYWNRPLAEGKWTVRDVVCHIMRWDEYFYEGAIAKISSGTPLTVKHLDYDNFNEEARGYAKTVSTEALVDQTLIARERLVRAIEALPETAYDQRYTDGDGHPFEVAQFMRDFIWHDKHHLAQLNGVLQAGSSAIQT</sequence>
<reference evidence="3" key="1">
    <citation type="submission" date="2015-08" db="EMBL/GenBank/DDBJ databases">
        <title>Genome sequencing project for genomic taxonomy and phylogenomics of Bacillus-like bacteria.</title>
        <authorList>
            <person name="Liu B."/>
            <person name="Wang J."/>
            <person name="Zhu Y."/>
            <person name="Liu G."/>
            <person name="Chen Q."/>
            <person name="Chen Z."/>
            <person name="Lan J."/>
            <person name="Che J."/>
            <person name="Ge C."/>
            <person name="Shi H."/>
            <person name="Pan Z."/>
            <person name="Liu X."/>
        </authorList>
    </citation>
    <scope>NUCLEOTIDE SEQUENCE [LARGE SCALE GENOMIC DNA]</scope>
    <source>
        <strain evidence="3">FJAT-22460</strain>
    </source>
</reference>
<dbReference type="Gene3D" id="1.20.120.450">
    <property type="entry name" value="dinb family like domain"/>
    <property type="match status" value="1"/>
</dbReference>
<feature type="domain" description="DinB-like" evidence="1">
    <location>
        <begin position="22"/>
        <end position="149"/>
    </location>
</feature>
<dbReference type="OrthoDB" id="2964295at2"/>
<protein>
    <recommendedName>
        <fullName evidence="1">DinB-like domain-containing protein</fullName>
    </recommendedName>
</protein>
<dbReference type="Proteomes" id="UP000036932">
    <property type="component" value="Unassembled WGS sequence"/>
</dbReference>
<dbReference type="Pfam" id="PF12867">
    <property type="entry name" value="DinB_2"/>
    <property type="match status" value="1"/>
</dbReference>
<name>A0A0M1P6E8_9BACL</name>
<gene>
    <name evidence="2" type="ORF">AM231_12365</name>
</gene>